<dbReference type="Proteomes" id="UP001176468">
    <property type="component" value="Unassembled WGS sequence"/>
</dbReference>
<evidence type="ECO:0008006" key="3">
    <source>
        <dbReference type="Google" id="ProtNLM"/>
    </source>
</evidence>
<keyword evidence="2" id="KW-1185">Reference proteome</keyword>
<organism evidence="1 2">
    <name type="scientific">Sphingomonas immobilis</name>
    <dbReference type="NCBI Taxonomy" id="3063997"/>
    <lineage>
        <taxon>Bacteria</taxon>
        <taxon>Pseudomonadati</taxon>
        <taxon>Pseudomonadota</taxon>
        <taxon>Alphaproteobacteria</taxon>
        <taxon>Sphingomonadales</taxon>
        <taxon>Sphingomonadaceae</taxon>
        <taxon>Sphingomonas</taxon>
    </lineage>
</organism>
<evidence type="ECO:0000313" key="1">
    <source>
        <dbReference type="EMBL" id="MDO7841958.1"/>
    </source>
</evidence>
<name>A0ABT8ZWK3_9SPHN</name>
<comment type="caution">
    <text evidence="1">The sequence shown here is derived from an EMBL/GenBank/DDBJ whole genome shotgun (WGS) entry which is preliminary data.</text>
</comment>
<sequence length="129" mass="14056">MSSVPTAYYDDSTGIVHTVASRLATIKEFDAYMPQVTELLARSQARHGCALHLVEASDNPIQEKSAFAHMSDATKAQAHLSVRCAVVLSSALARMQIRRMPQSAEREFFGSVAEATTWLLGPQHRAALA</sequence>
<accession>A0ABT8ZWK3</accession>
<proteinExistence type="predicted"/>
<dbReference type="EMBL" id="JAUQSZ010000003">
    <property type="protein sequence ID" value="MDO7841958.1"/>
    <property type="molecule type" value="Genomic_DNA"/>
</dbReference>
<protein>
    <recommendedName>
        <fullName evidence="3">STAS/SEC14 domain-containing protein</fullName>
    </recommendedName>
</protein>
<gene>
    <name evidence="1" type="ORF">Q5H94_06450</name>
</gene>
<reference evidence="1" key="1">
    <citation type="submission" date="2023-07" db="EMBL/GenBank/DDBJ databases">
        <authorList>
            <person name="Kim M.K."/>
        </authorList>
    </citation>
    <scope>NUCLEOTIDE SEQUENCE</scope>
    <source>
        <strain evidence="1">CA1-15</strain>
    </source>
</reference>
<evidence type="ECO:0000313" key="2">
    <source>
        <dbReference type="Proteomes" id="UP001176468"/>
    </source>
</evidence>